<evidence type="ECO:0008006" key="4">
    <source>
        <dbReference type="Google" id="ProtNLM"/>
    </source>
</evidence>
<comment type="caution">
    <text evidence="2">The sequence shown here is derived from an EMBL/GenBank/DDBJ whole genome shotgun (WGS) entry which is preliminary data.</text>
</comment>
<gene>
    <name evidence="2" type="ORF">JQX08_14510</name>
</gene>
<dbReference type="EMBL" id="JAFEUP010000004">
    <property type="protein sequence ID" value="MBM7061920.1"/>
    <property type="molecule type" value="Genomic_DNA"/>
</dbReference>
<proteinExistence type="predicted"/>
<organism evidence="2 3">
    <name type="scientific">Zestomonas insulae</name>
    <dbReference type="NCBI Taxonomy" id="2809017"/>
    <lineage>
        <taxon>Bacteria</taxon>
        <taxon>Pseudomonadati</taxon>
        <taxon>Pseudomonadota</taxon>
        <taxon>Gammaproteobacteria</taxon>
        <taxon>Pseudomonadales</taxon>
        <taxon>Pseudomonadaceae</taxon>
        <taxon>Zestomonas</taxon>
    </lineage>
</organism>
<evidence type="ECO:0000313" key="3">
    <source>
        <dbReference type="Proteomes" id="UP000717995"/>
    </source>
</evidence>
<dbReference type="Proteomes" id="UP000717995">
    <property type="component" value="Unassembled WGS sequence"/>
</dbReference>
<keyword evidence="1" id="KW-0732">Signal</keyword>
<evidence type="ECO:0000313" key="2">
    <source>
        <dbReference type="EMBL" id="MBM7061920.1"/>
    </source>
</evidence>
<sequence length="144" mass="15612">MNARALWVLLGCLITGSALADACQVTSRSSSAAVQPVELESCFEYQGMPADALDWSCRNESKQMVNTTQHKLPKCAAGYFASCTAALTQETLANPRATRNDPSAGAIAIPDDARIVTYYYAATDRTQLQKDCEQGGGQWREEAR</sequence>
<evidence type="ECO:0000256" key="1">
    <source>
        <dbReference type="SAM" id="SignalP"/>
    </source>
</evidence>
<protein>
    <recommendedName>
        <fullName evidence="4">Lipoprotein</fullName>
    </recommendedName>
</protein>
<dbReference type="RefSeq" id="WP_205349111.1">
    <property type="nucleotide sequence ID" value="NZ_JAFEUP010000004.1"/>
</dbReference>
<feature type="signal peptide" evidence="1">
    <location>
        <begin position="1"/>
        <end position="20"/>
    </location>
</feature>
<reference evidence="2 3" key="1">
    <citation type="submission" date="2021-02" db="EMBL/GenBank/DDBJ databases">
        <authorList>
            <person name="Lee D.-H."/>
        </authorList>
    </citation>
    <scope>NUCLEOTIDE SEQUENCE [LARGE SCALE GENOMIC DNA]</scope>
    <source>
        <strain evidence="2 3">UL073</strain>
    </source>
</reference>
<feature type="chain" id="PRO_5045875598" description="Lipoprotein" evidence="1">
    <location>
        <begin position="21"/>
        <end position="144"/>
    </location>
</feature>
<keyword evidence="3" id="KW-1185">Reference proteome</keyword>
<name>A0ABS2IGP0_9GAMM</name>
<accession>A0ABS2IGP0</accession>